<evidence type="ECO:0000256" key="1">
    <source>
        <dbReference type="SAM" id="Phobius"/>
    </source>
</evidence>
<feature type="transmembrane region" description="Helical" evidence="1">
    <location>
        <begin position="6"/>
        <end position="30"/>
    </location>
</feature>
<sequence length="67" mass="6762">MVELSFSVKLLLVLTAALMSGTVGMVAGLLGRLDGDGLPACVARSGAVFGTTLTLLLLVLNSLGAWS</sequence>
<keyword evidence="3" id="KW-1185">Reference proteome</keyword>
<gene>
    <name evidence="2" type="ORF">GCM10010357_65530</name>
</gene>
<name>A0ABP3IZT2_9ACTN</name>
<proteinExistence type="predicted"/>
<accession>A0ABP3IZT2</accession>
<protein>
    <submittedName>
        <fullName evidence="2">Uncharacterized protein</fullName>
    </submittedName>
</protein>
<dbReference type="EMBL" id="BAAABX010000080">
    <property type="protein sequence ID" value="GAA0434917.1"/>
    <property type="molecule type" value="Genomic_DNA"/>
</dbReference>
<reference evidence="3" key="1">
    <citation type="journal article" date="2019" name="Int. J. Syst. Evol. Microbiol.">
        <title>The Global Catalogue of Microorganisms (GCM) 10K type strain sequencing project: providing services to taxonomists for standard genome sequencing and annotation.</title>
        <authorList>
            <consortium name="The Broad Institute Genomics Platform"/>
            <consortium name="The Broad Institute Genome Sequencing Center for Infectious Disease"/>
            <person name="Wu L."/>
            <person name="Ma J."/>
        </authorList>
    </citation>
    <scope>NUCLEOTIDE SEQUENCE [LARGE SCALE GENOMIC DNA]</scope>
    <source>
        <strain evidence="3">JCM 4788</strain>
    </source>
</reference>
<keyword evidence="1" id="KW-1133">Transmembrane helix</keyword>
<evidence type="ECO:0000313" key="3">
    <source>
        <dbReference type="Proteomes" id="UP001500879"/>
    </source>
</evidence>
<keyword evidence="1" id="KW-0812">Transmembrane</keyword>
<organism evidence="2 3">
    <name type="scientific">Streptomyces luteireticuli</name>
    <dbReference type="NCBI Taxonomy" id="173858"/>
    <lineage>
        <taxon>Bacteria</taxon>
        <taxon>Bacillati</taxon>
        <taxon>Actinomycetota</taxon>
        <taxon>Actinomycetes</taxon>
        <taxon>Kitasatosporales</taxon>
        <taxon>Streptomycetaceae</taxon>
        <taxon>Streptomyces</taxon>
    </lineage>
</organism>
<keyword evidence="1" id="KW-0472">Membrane</keyword>
<comment type="caution">
    <text evidence="2">The sequence shown here is derived from an EMBL/GenBank/DDBJ whole genome shotgun (WGS) entry which is preliminary data.</text>
</comment>
<dbReference type="RefSeq" id="WP_344032177.1">
    <property type="nucleotide sequence ID" value="NZ_BAAABX010000080.1"/>
</dbReference>
<dbReference type="Proteomes" id="UP001500879">
    <property type="component" value="Unassembled WGS sequence"/>
</dbReference>
<feature type="transmembrane region" description="Helical" evidence="1">
    <location>
        <begin position="42"/>
        <end position="66"/>
    </location>
</feature>
<evidence type="ECO:0000313" key="2">
    <source>
        <dbReference type="EMBL" id="GAA0434917.1"/>
    </source>
</evidence>